<dbReference type="PANTHER" id="PTHR31649">
    <property type="entry name" value="AGAP009604-PA"/>
    <property type="match status" value="1"/>
</dbReference>
<dbReference type="Pfam" id="PF11901">
    <property type="entry name" value="DM9"/>
    <property type="match status" value="3"/>
</dbReference>
<dbReference type="PANTHER" id="PTHR31649:SF10">
    <property type="entry name" value="IP19903P-RELATED"/>
    <property type="match status" value="1"/>
</dbReference>
<evidence type="ECO:0000313" key="3">
    <source>
        <dbReference type="Proteomes" id="UP001652700"/>
    </source>
</evidence>
<sequence length="488" mass="54307">MAAYYWVDTTARGGVPSSALRGGTDVDGYEIYVGRAHYEGDWLPAKVIPGKDIAYVSYNGSEIGVHRFQVLCEQQFDWVPCHGGNIPPDAVEGGRTSDGEPLYIGRAYHEGSQTVGKVHPSHGCCYVPFNGGEHSHSNYEILVLSATFLSGNFKSTDFYVDSGCSTHLTARKDWLTNIRDASSSNITVANSESLEVKCAGDMMVTTIVDKKRLEAENNYVWVDTRNPWDFPGNAVRGGTDANGDEIYVGKALHQGDWLPAKVIPNKNCAYVSYSGREIRLQRFPNNTKHSMNNKSLTTFTPQNQAIKLHKFSNTSPDTASQVRLRELVNITLHDHATRNTSTQTRLREAWLAIVKFTRLARPVDSCGSRPLRDLLSFPYHGWIQPLSRFLLAASRYGRPNAPLKIRHLKVMCKNKEKFTWVPCKGNNIPSNAVEGGETADGEPLYVGRVIHRSSQTVGKVHPSHSVCYIPFGGRELNFGNYEILVKRN</sequence>
<dbReference type="RefSeq" id="XP_050500986.1">
    <property type="nucleotide sequence ID" value="XM_050645029.1"/>
</dbReference>
<dbReference type="InterPro" id="IPR054722">
    <property type="entry name" value="PolX-like_BBD"/>
</dbReference>
<dbReference type="Pfam" id="PF22936">
    <property type="entry name" value="Pol_BBD"/>
    <property type="match status" value="1"/>
</dbReference>
<proteinExistence type="predicted"/>
<name>A0ABM5JSS0_DIAVI</name>
<accession>A0ABM5JSS0</accession>
<dbReference type="InterPro" id="IPR006616">
    <property type="entry name" value="DM9_repeat"/>
</dbReference>
<dbReference type="SMART" id="SM00696">
    <property type="entry name" value="DM9"/>
    <property type="match status" value="4"/>
</dbReference>
<organism evidence="2 3">
    <name type="scientific">Diabrotica virgifera virgifera</name>
    <name type="common">western corn rootworm</name>
    <dbReference type="NCBI Taxonomy" id="50390"/>
    <lineage>
        <taxon>Eukaryota</taxon>
        <taxon>Metazoa</taxon>
        <taxon>Ecdysozoa</taxon>
        <taxon>Arthropoda</taxon>
        <taxon>Hexapoda</taxon>
        <taxon>Insecta</taxon>
        <taxon>Pterygota</taxon>
        <taxon>Neoptera</taxon>
        <taxon>Endopterygota</taxon>
        <taxon>Coleoptera</taxon>
        <taxon>Polyphaga</taxon>
        <taxon>Cucujiformia</taxon>
        <taxon>Chrysomeloidea</taxon>
        <taxon>Chrysomelidae</taxon>
        <taxon>Galerucinae</taxon>
        <taxon>Diabroticina</taxon>
        <taxon>Diabroticites</taxon>
        <taxon>Diabrotica</taxon>
    </lineage>
</organism>
<protein>
    <recommendedName>
        <fullName evidence="1">Retrovirus-related Pol polyprotein from transposon TNT 1-94-like beta-barrel domain-containing protein</fullName>
    </recommendedName>
</protein>
<evidence type="ECO:0000259" key="1">
    <source>
        <dbReference type="Pfam" id="PF22936"/>
    </source>
</evidence>
<dbReference type="Proteomes" id="UP001652700">
    <property type="component" value="Unplaced"/>
</dbReference>
<keyword evidence="3" id="KW-1185">Reference proteome</keyword>
<dbReference type="GeneID" id="114328535"/>
<reference evidence="2" key="1">
    <citation type="submission" date="2025-05" db="UniProtKB">
        <authorList>
            <consortium name="EnsemblMetazoa"/>
        </authorList>
    </citation>
    <scope>IDENTIFICATION</scope>
</reference>
<dbReference type="EnsemblMetazoa" id="XM_050645029.1">
    <property type="protein sequence ID" value="XP_050500986.1"/>
    <property type="gene ID" value="LOC114328535"/>
</dbReference>
<evidence type="ECO:0000313" key="2">
    <source>
        <dbReference type="EnsemblMetazoa" id="XP_050500986.1"/>
    </source>
</evidence>
<feature type="domain" description="Retrovirus-related Pol polyprotein from transposon TNT 1-94-like beta-barrel" evidence="1">
    <location>
        <begin position="158"/>
        <end position="209"/>
    </location>
</feature>